<feature type="compositionally biased region" description="Polar residues" evidence="11">
    <location>
        <begin position="439"/>
        <end position="449"/>
    </location>
</feature>
<dbReference type="AlphaFoldDB" id="A0A0P7V5J7"/>
<dbReference type="InterPro" id="IPR035969">
    <property type="entry name" value="Rab-GAP_TBC_sf"/>
</dbReference>
<dbReference type="GO" id="GO:0031267">
    <property type="term" value="F:small GTPase binding"/>
    <property type="evidence" value="ECO:0007669"/>
    <property type="project" value="TreeGrafter"/>
</dbReference>
<dbReference type="FunFam" id="1.10.8.270:FF:000010">
    <property type="entry name" value="Putative USP6 N-terminal-like protein"/>
    <property type="match status" value="1"/>
</dbReference>
<dbReference type="GO" id="GO:0031410">
    <property type="term" value="C:cytoplasmic vesicle"/>
    <property type="evidence" value="ECO:0007669"/>
    <property type="project" value="UniProtKB-SubCell"/>
</dbReference>
<dbReference type="GO" id="GO:0005794">
    <property type="term" value="C:Golgi apparatus"/>
    <property type="evidence" value="ECO:0007669"/>
    <property type="project" value="UniProtKB-SubCell"/>
</dbReference>
<feature type="region of interest" description="Disordered" evidence="11">
    <location>
        <begin position="563"/>
        <end position="595"/>
    </location>
</feature>
<dbReference type="PANTHER" id="PTHR47219:SF25">
    <property type="entry name" value="RAB-GAP TBC DOMAIN-CONTAINING PROTEIN"/>
    <property type="match status" value="1"/>
</dbReference>
<evidence type="ECO:0000256" key="11">
    <source>
        <dbReference type="SAM" id="MobiDB-lite"/>
    </source>
</evidence>
<evidence type="ECO:0000256" key="5">
    <source>
        <dbReference type="ARBA" id="ARBA00022990"/>
    </source>
</evidence>
<dbReference type="Proteomes" id="UP000034805">
    <property type="component" value="Unassembled WGS sequence"/>
</dbReference>
<keyword evidence="5" id="KW-0007">Acetylation</keyword>
<organism evidence="13 14">
    <name type="scientific">Scleropages formosus</name>
    <name type="common">Asian bonytongue</name>
    <name type="synonym">Osteoglossum formosum</name>
    <dbReference type="NCBI Taxonomy" id="113540"/>
    <lineage>
        <taxon>Eukaryota</taxon>
        <taxon>Metazoa</taxon>
        <taxon>Chordata</taxon>
        <taxon>Craniata</taxon>
        <taxon>Vertebrata</taxon>
        <taxon>Euteleostomi</taxon>
        <taxon>Actinopterygii</taxon>
        <taxon>Neopterygii</taxon>
        <taxon>Teleostei</taxon>
        <taxon>Osteoglossocephala</taxon>
        <taxon>Osteoglossomorpha</taxon>
        <taxon>Osteoglossiformes</taxon>
        <taxon>Osteoglossidae</taxon>
        <taxon>Scleropages</taxon>
    </lineage>
</organism>
<evidence type="ECO:0000259" key="12">
    <source>
        <dbReference type="PROSITE" id="PS50086"/>
    </source>
</evidence>
<evidence type="ECO:0000256" key="7">
    <source>
        <dbReference type="ARBA" id="ARBA00023329"/>
    </source>
</evidence>
<comment type="subcellular location">
    <subcellularLocation>
        <location evidence="1">Cytoplasmic vesicle</location>
    </subcellularLocation>
    <subcellularLocation>
        <location evidence="2">Golgi apparatus</location>
    </subcellularLocation>
</comment>
<dbReference type="InterPro" id="IPR050302">
    <property type="entry name" value="Rab_GAP_TBC_domain"/>
</dbReference>
<dbReference type="Gene3D" id="1.10.472.80">
    <property type="entry name" value="Ypt/Rab-GAP domain of gyp1p, domain 3"/>
    <property type="match status" value="1"/>
</dbReference>
<name>A0A0P7V5J7_SCLFO</name>
<evidence type="ECO:0000256" key="1">
    <source>
        <dbReference type="ARBA" id="ARBA00004541"/>
    </source>
</evidence>
<keyword evidence="4" id="KW-0597">Phosphoprotein</keyword>
<gene>
    <name evidence="13" type="ORF">Z043_103629</name>
</gene>
<dbReference type="FunFam" id="1.10.472.80:FF:000019">
    <property type="entry name" value="USP6 N-terminal like"/>
    <property type="match status" value="1"/>
</dbReference>
<keyword evidence="7" id="KW-0968">Cytoplasmic vesicle</keyword>
<dbReference type="Gene3D" id="1.10.8.270">
    <property type="entry name" value="putative rabgap domain of human tbc1 domain family member 14 like domains"/>
    <property type="match status" value="1"/>
</dbReference>
<keyword evidence="6" id="KW-0333">Golgi apparatus</keyword>
<comment type="caution">
    <text evidence="13">The sequence shown here is derived from an EMBL/GenBank/DDBJ whole genome shotgun (WGS) entry which is preliminary data.</text>
</comment>
<dbReference type="PANTHER" id="PTHR47219">
    <property type="entry name" value="RAB GTPASE-ACTIVATING PROTEIN 1-LIKE"/>
    <property type="match status" value="1"/>
</dbReference>
<feature type="compositionally biased region" description="Low complexity" evidence="11">
    <location>
        <begin position="575"/>
        <end position="589"/>
    </location>
</feature>
<protein>
    <recommendedName>
        <fullName evidence="10">USP6 N-terminal-like protein</fullName>
    </recommendedName>
</protein>
<feature type="region of interest" description="Disordered" evidence="11">
    <location>
        <begin position="619"/>
        <end position="651"/>
    </location>
</feature>
<keyword evidence="3" id="KW-0343">GTPase activation</keyword>
<dbReference type="Gene3D" id="1.10.10.750">
    <property type="entry name" value="Ypt/Rab-GAP domain of gyp1p, domain 1"/>
    <property type="match status" value="1"/>
</dbReference>
<evidence type="ECO:0000313" key="13">
    <source>
        <dbReference type="EMBL" id="KPP76983.1"/>
    </source>
</evidence>
<evidence type="ECO:0000256" key="9">
    <source>
        <dbReference type="ARBA" id="ARBA00064037"/>
    </source>
</evidence>
<dbReference type="PROSITE" id="PS50086">
    <property type="entry name" value="TBC_RABGAP"/>
    <property type="match status" value="1"/>
</dbReference>
<comment type="subunit">
    <text evidence="9">Interacts with EPS8.</text>
</comment>
<dbReference type="Pfam" id="PF00566">
    <property type="entry name" value="RabGAP-TBC"/>
    <property type="match status" value="1"/>
</dbReference>
<evidence type="ECO:0000256" key="4">
    <source>
        <dbReference type="ARBA" id="ARBA00022553"/>
    </source>
</evidence>
<dbReference type="InterPro" id="IPR000195">
    <property type="entry name" value="Rab-GAP-TBC_dom"/>
</dbReference>
<evidence type="ECO:0000256" key="8">
    <source>
        <dbReference type="ARBA" id="ARBA00059926"/>
    </source>
</evidence>
<evidence type="ECO:0000313" key="14">
    <source>
        <dbReference type="Proteomes" id="UP000034805"/>
    </source>
</evidence>
<evidence type="ECO:0000256" key="2">
    <source>
        <dbReference type="ARBA" id="ARBA00004555"/>
    </source>
</evidence>
<evidence type="ECO:0000256" key="3">
    <source>
        <dbReference type="ARBA" id="ARBA00022468"/>
    </source>
</evidence>
<accession>A0A0P7V5J7</accession>
<proteinExistence type="predicted"/>
<dbReference type="EMBL" id="JARO02000932">
    <property type="protein sequence ID" value="KPP76983.1"/>
    <property type="molecule type" value="Genomic_DNA"/>
</dbReference>
<evidence type="ECO:0000256" key="10">
    <source>
        <dbReference type="ARBA" id="ARBA00070172"/>
    </source>
</evidence>
<dbReference type="FunFam" id="1.10.10.750:FF:000001">
    <property type="entry name" value="TBC1 domain family member 10A"/>
    <property type="match status" value="1"/>
</dbReference>
<sequence>MGRCSELQHRVRQPPGSVLPLRSSSMFSTFVADIDMKKDIDTLIAEERADIISKYEKGELIDQWEDATFNVYKVTDRCGFLHQKELPTPSALEEKQKQQEIERVDKWLKMTKNWEKYRNSDKMSRRVHKGIPLKLRGQIWCLLLDVEKVKEENMGVYEKMKVQARNCSTEIKQIDLDINRTFRNHIMFLERFGVKQQELFHVLTAYSVYNTEVSYCQGMSQIAAILLMYMNEEDAFWALSQLLTNQRHAMHGFFIPSFPKLQRFQTHHDQILSKLLPKLKKHLDKEQMSAGIYTTKWFLQCFIDRTPVTLTLRLWDIYILEGERILTAMAYTILKIHKKQLLKMSLEELREFLQEKIVESFCLSNDGVIEQLQASMSELRKMKLDLPPPAKSDELPKKTLGLEVPLVRTPVKPLVAVNGKPEPQLPPPKVGIPPIGQWQDKSQPPSNSLDFRIPNGDGPQPVSGEKPCLPLKVPLHIKCELVEDAERNAWRDSMDWPPPYEPSETDVLQDEGELLDLPDLPPPPPVYLEDSLGSSAQATALDLDPRPGPEDLALKDTGLQFRTPPLPVTFPATLSVPPSSSNRRPSNISQYDNLSEGEGEVDRCLDHLLKIAATLDPSHPEVRNAAGPSNPAETLRSESPSSFPPPPPPAKPWSLPLLDGLIFLSATQPTLGLPNQRQNHQANLGHSQSLWGTTVELGPFKGWKATKPFFTSSCSHEPS</sequence>
<comment type="function">
    <text evidence="8">Acts as a GTPase-activating protein for RAB5A and RAB43. Involved in receptor trafficking. In complex with EPS8 inhibits internalization of EGFR. Involved in retrograde transport from the endocytic pathway to the Golgi apparatus. Involved in the transport of Shiga toxin from early and recycling endosomes to the trans-Golgi network. Required for structural integrity of the Golgi complex.</text>
</comment>
<dbReference type="GO" id="GO:0005096">
    <property type="term" value="F:GTPase activator activity"/>
    <property type="evidence" value="ECO:0007669"/>
    <property type="project" value="UniProtKB-KW"/>
</dbReference>
<dbReference type="SUPFAM" id="SSF47923">
    <property type="entry name" value="Ypt/Rab-GAP domain of gyp1p"/>
    <property type="match status" value="2"/>
</dbReference>
<feature type="domain" description="Rab-GAP TBC" evidence="12">
    <location>
        <begin position="130"/>
        <end position="322"/>
    </location>
</feature>
<dbReference type="STRING" id="113540.ENSSFOP00015043467"/>
<feature type="compositionally biased region" description="Pro residues" evidence="11">
    <location>
        <begin position="642"/>
        <end position="651"/>
    </location>
</feature>
<dbReference type="SMART" id="SM00164">
    <property type="entry name" value="TBC"/>
    <property type="match status" value="1"/>
</dbReference>
<reference evidence="13 14" key="1">
    <citation type="submission" date="2015-08" db="EMBL/GenBank/DDBJ databases">
        <title>The genome of the Asian arowana (Scleropages formosus).</title>
        <authorList>
            <person name="Tan M.H."/>
            <person name="Gan H.M."/>
            <person name="Croft L.J."/>
            <person name="Austin C.M."/>
        </authorList>
    </citation>
    <scope>NUCLEOTIDE SEQUENCE [LARGE SCALE GENOMIC DNA]</scope>
    <source>
        <strain evidence="13">Aro1</strain>
    </source>
</reference>
<evidence type="ECO:0000256" key="6">
    <source>
        <dbReference type="ARBA" id="ARBA00023034"/>
    </source>
</evidence>
<feature type="region of interest" description="Disordered" evidence="11">
    <location>
        <begin position="417"/>
        <end position="462"/>
    </location>
</feature>